<gene>
    <name evidence="5" type="ORF">SAMN05216389_12222</name>
</gene>
<evidence type="ECO:0000313" key="6">
    <source>
        <dbReference type="Proteomes" id="UP000198618"/>
    </source>
</evidence>
<evidence type="ECO:0000256" key="1">
    <source>
        <dbReference type="ARBA" id="ARBA00023015"/>
    </source>
</evidence>
<dbReference type="PANTHER" id="PTHR38445">
    <property type="entry name" value="HTH-TYPE TRANSCRIPTIONAL REPRESSOR YTRA"/>
    <property type="match status" value="1"/>
</dbReference>
<dbReference type="Pfam" id="PF00392">
    <property type="entry name" value="GntR"/>
    <property type="match status" value="1"/>
</dbReference>
<evidence type="ECO:0000313" key="5">
    <source>
        <dbReference type="EMBL" id="SET71012.1"/>
    </source>
</evidence>
<evidence type="ECO:0000259" key="4">
    <source>
        <dbReference type="PROSITE" id="PS50949"/>
    </source>
</evidence>
<keyword evidence="2" id="KW-0238">DNA-binding</keyword>
<keyword evidence="6" id="KW-1185">Reference proteome</keyword>
<dbReference type="GO" id="GO:0003677">
    <property type="term" value="F:DNA binding"/>
    <property type="evidence" value="ECO:0007669"/>
    <property type="project" value="UniProtKB-KW"/>
</dbReference>
<dbReference type="InterPro" id="IPR036390">
    <property type="entry name" value="WH_DNA-bd_sf"/>
</dbReference>
<name>A0A1I0GJ62_9BACI</name>
<dbReference type="SMART" id="SM00345">
    <property type="entry name" value="HTH_GNTR"/>
    <property type="match status" value="1"/>
</dbReference>
<evidence type="ECO:0000256" key="2">
    <source>
        <dbReference type="ARBA" id="ARBA00023125"/>
    </source>
</evidence>
<dbReference type="InterPro" id="IPR000524">
    <property type="entry name" value="Tscrpt_reg_HTH_GntR"/>
</dbReference>
<sequence>MDVYINLDFESNEPIYTQLMHQIIAGIAKKELKPGDALPSVRSLAADIGINLHTVNKAYQQLKQEGFILIHRQKGVVINPDGVPQADDQYMNNLTSTLHPIIAESICRGLSKEQVLQLTGELYENFTKKEGGDK</sequence>
<dbReference type="PANTHER" id="PTHR38445:SF12">
    <property type="entry name" value="GNTR-FAMILY TRANSCRIPTIONAL REGULATOR"/>
    <property type="match status" value="1"/>
</dbReference>
<dbReference type="CDD" id="cd07377">
    <property type="entry name" value="WHTH_GntR"/>
    <property type="match status" value="1"/>
</dbReference>
<accession>A0A1I0GJ62</accession>
<dbReference type="STRING" id="930131.SAMN05216389_12222"/>
<reference evidence="5 6" key="1">
    <citation type="submission" date="2016-10" db="EMBL/GenBank/DDBJ databases">
        <authorList>
            <person name="de Groot N.N."/>
        </authorList>
    </citation>
    <scope>NUCLEOTIDE SEQUENCE [LARGE SCALE GENOMIC DNA]</scope>
    <source>
        <strain evidence="5 6">IBRC-M 10780</strain>
    </source>
</reference>
<dbReference type="AlphaFoldDB" id="A0A1I0GJ62"/>
<keyword evidence="1" id="KW-0805">Transcription regulation</keyword>
<dbReference type="EMBL" id="FOHE01000022">
    <property type="protein sequence ID" value="SET71012.1"/>
    <property type="molecule type" value="Genomic_DNA"/>
</dbReference>
<keyword evidence="3" id="KW-0804">Transcription</keyword>
<dbReference type="GO" id="GO:0003700">
    <property type="term" value="F:DNA-binding transcription factor activity"/>
    <property type="evidence" value="ECO:0007669"/>
    <property type="project" value="InterPro"/>
</dbReference>
<proteinExistence type="predicted"/>
<dbReference type="InterPro" id="IPR036388">
    <property type="entry name" value="WH-like_DNA-bd_sf"/>
</dbReference>
<evidence type="ECO:0000256" key="3">
    <source>
        <dbReference type="ARBA" id="ARBA00023163"/>
    </source>
</evidence>
<dbReference type="Proteomes" id="UP000198618">
    <property type="component" value="Unassembled WGS sequence"/>
</dbReference>
<dbReference type="Gene3D" id="1.10.10.10">
    <property type="entry name" value="Winged helix-like DNA-binding domain superfamily/Winged helix DNA-binding domain"/>
    <property type="match status" value="1"/>
</dbReference>
<organism evidence="5 6">
    <name type="scientific">Oceanobacillus limi</name>
    <dbReference type="NCBI Taxonomy" id="930131"/>
    <lineage>
        <taxon>Bacteria</taxon>
        <taxon>Bacillati</taxon>
        <taxon>Bacillota</taxon>
        <taxon>Bacilli</taxon>
        <taxon>Bacillales</taxon>
        <taxon>Bacillaceae</taxon>
        <taxon>Oceanobacillus</taxon>
    </lineage>
</organism>
<dbReference type="PROSITE" id="PS50949">
    <property type="entry name" value="HTH_GNTR"/>
    <property type="match status" value="1"/>
</dbReference>
<dbReference type="SUPFAM" id="SSF46785">
    <property type="entry name" value="Winged helix' DNA-binding domain"/>
    <property type="match status" value="1"/>
</dbReference>
<feature type="domain" description="HTH gntR-type" evidence="4">
    <location>
        <begin position="13"/>
        <end position="81"/>
    </location>
</feature>
<protein>
    <submittedName>
        <fullName evidence="5">Transcriptional regulator, GntR family</fullName>
    </submittedName>
</protein>